<protein>
    <submittedName>
        <fullName evidence="2">Uncharacterized protein</fullName>
    </submittedName>
</protein>
<organism evidence="2 3">
    <name type="scientific">Flavobacterium supellecticarium</name>
    <dbReference type="NCBI Taxonomy" id="2565924"/>
    <lineage>
        <taxon>Bacteria</taxon>
        <taxon>Pseudomonadati</taxon>
        <taxon>Bacteroidota</taxon>
        <taxon>Flavobacteriia</taxon>
        <taxon>Flavobacteriales</taxon>
        <taxon>Flavobacteriaceae</taxon>
        <taxon>Flavobacterium</taxon>
    </lineage>
</organism>
<dbReference type="Proteomes" id="UP000307507">
    <property type="component" value="Unassembled WGS sequence"/>
</dbReference>
<keyword evidence="3" id="KW-1185">Reference proteome</keyword>
<keyword evidence="1" id="KW-0812">Transmembrane</keyword>
<dbReference type="AlphaFoldDB" id="A0A4S4A458"/>
<name>A0A4S4A458_9FLAO</name>
<feature type="transmembrane region" description="Helical" evidence="1">
    <location>
        <begin position="240"/>
        <end position="257"/>
    </location>
</feature>
<gene>
    <name evidence="2" type="ORF">E6C50_03380</name>
</gene>
<keyword evidence="1" id="KW-0472">Membrane</keyword>
<reference evidence="2 3" key="1">
    <citation type="submission" date="2019-04" db="EMBL/GenBank/DDBJ databases">
        <title>Flavobacterium sp. nov. isolated from construction timber.</title>
        <authorList>
            <person name="Lin S.-Y."/>
            <person name="Chang C.-T."/>
            <person name="Young C.-C."/>
        </authorList>
    </citation>
    <scope>NUCLEOTIDE SEQUENCE [LARGE SCALE GENOMIC DNA]</scope>
    <source>
        <strain evidence="2 3">CC-CTC003</strain>
    </source>
</reference>
<dbReference type="EMBL" id="SSNZ01000001">
    <property type="protein sequence ID" value="THF53254.1"/>
    <property type="molecule type" value="Genomic_DNA"/>
</dbReference>
<feature type="transmembrane region" description="Helical" evidence="1">
    <location>
        <begin position="44"/>
        <end position="63"/>
    </location>
</feature>
<evidence type="ECO:0000256" key="1">
    <source>
        <dbReference type="SAM" id="Phobius"/>
    </source>
</evidence>
<evidence type="ECO:0000313" key="3">
    <source>
        <dbReference type="Proteomes" id="UP000307507"/>
    </source>
</evidence>
<dbReference type="RefSeq" id="WP_136401777.1">
    <property type="nucleotide sequence ID" value="NZ_SSNZ01000001.1"/>
</dbReference>
<feature type="transmembrane region" description="Helical" evidence="1">
    <location>
        <begin position="20"/>
        <end position="38"/>
    </location>
</feature>
<dbReference type="OrthoDB" id="445589at2"/>
<proteinExistence type="predicted"/>
<evidence type="ECO:0000313" key="2">
    <source>
        <dbReference type="EMBL" id="THF53254.1"/>
    </source>
</evidence>
<comment type="caution">
    <text evidence="2">The sequence shown here is derived from an EMBL/GenBank/DDBJ whole genome shotgun (WGS) entry which is preliminary data.</text>
</comment>
<sequence length="273" mass="32018">MYTKRNKTISKKFIFWPKNIGYVLIFWAVIQTLSYQYLDLKWITLQWIPVAIIGLLSLIVFSLKNIRIQKHRSETDMLWNTIIRTSTTWASFLQNSFAIKAEIYQELKNRHQAWLLVLQNQLNSQQENEILSLKTELEPLISQNEIDYICNQKNSAKQLMALQSHRVKELFDQGIIDNNQHLTLLGHLADYYELQLRCEKKNQHSDNSLLATISLILIQLFIILLPFGLINAFQKIKSDYVLLTIPLCLLLSVFFIFTEQQAQKNQKVTPVSF</sequence>
<accession>A0A4S4A458</accession>
<keyword evidence="1" id="KW-1133">Transmembrane helix</keyword>
<feature type="transmembrane region" description="Helical" evidence="1">
    <location>
        <begin position="209"/>
        <end position="234"/>
    </location>
</feature>